<dbReference type="AlphaFoldDB" id="A0A182QX09"/>
<evidence type="ECO:0000313" key="2">
    <source>
        <dbReference type="EnsemblMetazoa" id="AFAF018571-PA"/>
    </source>
</evidence>
<sequence length="246" mass="27561">MIIMTGSTSNGDGDLPATASEDDEQRQQHQHHHRIELVRYAVRNGSVSEDGDDGGGTSLELSPVDEPGLADDGEEVDDTNGDSAEAETDQQQQLVVNGGRYQVELEEPYASDEDDSLHADGKLRNLISFCKGIVGRNRYQFFPLARSLQVARKFQPAYFRTRGRYQNQEPKKNPTPSPLKKRKRTRIYDNGNWRQQKIDPGVAAGVLLVKVKCWFRHTEGNHFRAFLGERSSEDKANSEPKFGTGV</sequence>
<feature type="compositionally biased region" description="Polar residues" evidence="1">
    <location>
        <begin position="1"/>
        <end position="11"/>
    </location>
</feature>
<feature type="region of interest" description="Disordered" evidence="1">
    <location>
        <begin position="159"/>
        <end position="182"/>
    </location>
</feature>
<feature type="region of interest" description="Disordered" evidence="1">
    <location>
        <begin position="1"/>
        <end position="92"/>
    </location>
</feature>
<name>A0A182QX09_9DIPT</name>
<accession>A0A182QX09</accession>
<reference evidence="3" key="1">
    <citation type="submission" date="2014-01" db="EMBL/GenBank/DDBJ databases">
        <title>The Genome Sequence of Anopheles farauti FAR1 (V2).</title>
        <authorList>
            <consortium name="The Broad Institute Genomics Platform"/>
            <person name="Neafsey D.E."/>
            <person name="Besansky N."/>
            <person name="Howell P."/>
            <person name="Walton C."/>
            <person name="Young S.K."/>
            <person name="Zeng Q."/>
            <person name="Gargeya S."/>
            <person name="Fitzgerald M."/>
            <person name="Haas B."/>
            <person name="Abouelleil A."/>
            <person name="Allen A.W."/>
            <person name="Alvarado L."/>
            <person name="Arachchi H.M."/>
            <person name="Berlin A.M."/>
            <person name="Chapman S.B."/>
            <person name="Gainer-Dewar J."/>
            <person name="Goldberg J."/>
            <person name="Griggs A."/>
            <person name="Gujja S."/>
            <person name="Hansen M."/>
            <person name="Howarth C."/>
            <person name="Imamovic A."/>
            <person name="Ireland A."/>
            <person name="Larimer J."/>
            <person name="McCowan C."/>
            <person name="Murphy C."/>
            <person name="Pearson M."/>
            <person name="Poon T.W."/>
            <person name="Priest M."/>
            <person name="Roberts A."/>
            <person name="Saif S."/>
            <person name="Shea T."/>
            <person name="Sisk P."/>
            <person name="Sykes S."/>
            <person name="Wortman J."/>
            <person name="Nusbaum C."/>
            <person name="Birren B."/>
        </authorList>
    </citation>
    <scope>NUCLEOTIDE SEQUENCE [LARGE SCALE GENOMIC DNA]</scope>
    <source>
        <strain evidence="3">FAR1</strain>
    </source>
</reference>
<feature type="compositionally biased region" description="Acidic residues" evidence="1">
    <location>
        <begin position="68"/>
        <end position="88"/>
    </location>
</feature>
<evidence type="ECO:0000256" key="1">
    <source>
        <dbReference type="SAM" id="MobiDB-lite"/>
    </source>
</evidence>
<evidence type="ECO:0000313" key="3">
    <source>
        <dbReference type="Proteomes" id="UP000075886"/>
    </source>
</evidence>
<dbReference type="EMBL" id="AXCN02000526">
    <property type="status" value="NOT_ANNOTATED_CDS"/>
    <property type="molecule type" value="Genomic_DNA"/>
</dbReference>
<protein>
    <submittedName>
        <fullName evidence="2">Uncharacterized protein</fullName>
    </submittedName>
</protein>
<organism evidence="2 3">
    <name type="scientific">Anopheles farauti</name>
    <dbReference type="NCBI Taxonomy" id="69004"/>
    <lineage>
        <taxon>Eukaryota</taxon>
        <taxon>Metazoa</taxon>
        <taxon>Ecdysozoa</taxon>
        <taxon>Arthropoda</taxon>
        <taxon>Hexapoda</taxon>
        <taxon>Insecta</taxon>
        <taxon>Pterygota</taxon>
        <taxon>Neoptera</taxon>
        <taxon>Endopterygota</taxon>
        <taxon>Diptera</taxon>
        <taxon>Nematocera</taxon>
        <taxon>Culicoidea</taxon>
        <taxon>Culicidae</taxon>
        <taxon>Anophelinae</taxon>
        <taxon>Anopheles</taxon>
    </lineage>
</organism>
<reference evidence="2" key="2">
    <citation type="submission" date="2020-05" db="UniProtKB">
        <authorList>
            <consortium name="EnsemblMetazoa"/>
        </authorList>
    </citation>
    <scope>IDENTIFICATION</scope>
    <source>
        <strain evidence="2">FAR1</strain>
    </source>
</reference>
<proteinExistence type="predicted"/>
<dbReference type="VEuPathDB" id="VectorBase:AFAF018571"/>
<keyword evidence="3" id="KW-1185">Reference proteome</keyword>
<dbReference type="EnsemblMetazoa" id="AFAF018571-RA">
    <property type="protein sequence ID" value="AFAF018571-PA"/>
    <property type="gene ID" value="AFAF018571"/>
</dbReference>
<dbReference type="Proteomes" id="UP000075886">
    <property type="component" value="Unassembled WGS sequence"/>
</dbReference>